<dbReference type="Pfam" id="PF01527">
    <property type="entry name" value="HTH_Tnp_1"/>
    <property type="match status" value="1"/>
</dbReference>
<dbReference type="EMBL" id="NISI01000001">
    <property type="protein sequence ID" value="OWR04928.1"/>
    <property type="molecule type" value="Genomic_DNA"/>
</dbReference>
<dbReference type="OrthoDB" id="9816028at2"/>
<dbReference type="Pfam" id="PF13276">
    <property type="entry name" value="HTH_21"/>
    <property type="match status" value="1"/>
</dbReference>
<proteinExistence type="predicted"/>
<dbReference type="GO" id="GO:0004803">
    <property type="term" value="F:transposase activity"/>
    <property type="evidence" value="ECO:0007669"/>
    <property type="project" value="InterPro"/>
</dbReference>
<dbReference type="GO" id="GO:0006313">
    <property type="term" value="P:DNA transposition"/>
    <property type="evidence" value="ECO:0007669"/>
    <property type="project" value="InterPro"/>
</dbReference>
<dbReference type="GO" id="GO:0003677">
    <property type="term" value="F:DNA binding"/>
    <property type="evidence" value="ECO:0007669"/>
    <property type="project" value="InterPro"/>
</dbReference>
<gene>
    <name evidence="2" type="ORF">CDO81_00050</name>
</gene>
<dbReference type="NCBIfam" id="NF033516">
    <property type="entry name" value="transpos_IS3"/>
    <property type="match status" value="1"/>
</dbReference>
<dbReference type="InterPro" id="IPR012337">
    <property type="entry name" value="RNaseH-like_sf"/>
</dbReference>
<organism evidence="2 3">
    <name type="scientific">Roseateles puraquae</name>
    <dbReference type="NCBI Taxonomy" id="431059"/>
    <lineage>
        <taxon>Bacteria</taxon>
        <taxon>Pseudomonadati</taxon>
        <taxon>Pseudomonadota</taxon>
        <taxon>Betaproteobacteria</taxon>
        <taxon>Burkholderiales</taxon>
        <taxon>Sphaerotilaceae</taxon>
        <taxon>Roseateles</taxon>
    </lineage>
</organism>
<dbReference type="SUPFAM" id="SSF53098">
    <property type="entry name" value="Ribonuclease H-like"/>
    <property type="match status" value="1"/>
</dbReference>
<feature type="domain" description="Integrase catalytic" evidence="1">
    <location>
        <begin position="197"/>
        <end position="360"/>
    </location>
</feature>
<dbReference type="AlphaFoldDB" id="A0A254NIB8"/>
<dbReference type="PANTHER" id="PTHR47515:SF1">
    <property type="entry name" value="BLR2054 PROTEIN"/>
    <property type="match status" value="1"/>
</dbReference>
<sequence length="382" mass="43507">MRKSRYTDEQIIGFIKQADAGMSVADLCRREGFSSATFYKWRAKFGGMEASDAKRLRDLEVENNRLKKLLAEAVLDNEALKVAFGVKPLSPPAKRRAVGKMLEATPISERRACVLVGLSRDSWRHPPQRAQHDQATSQRIVELAHERRRFGYRRIGDLLRAEGSAINDKRVYRLYKLADLSVRKRRGKQRLKLERVPLHEPQTLNEVWSMDFVSDSLASGRRIKCLTVTDDFSHECVDIAVDHGIGGEYVVRLLDQAARFRGYPQAVRTDQGPEFTSRAFMAWAQAKGVRHILNQPGKPTQNAYIESFNGKFRDECLNEHWFQSLKQARVEIARWRIDYNEVRPHSSCGRMPAFFAGTPAKFAALHRQSTGGAVPAPQQTLE</sequence>
<dbReference type="Pfam" id="PF13683">
    <property type="entry name" value="rve_3"/>
    <property type="match status" value="1"/>
</dbReference>
<dbReference type="PROSITE" id="PS50994">
    <property type="entry name" value="INTEGRASE"/>
    <property type="match status" value="1"/>
</dbReference>
<dbReference type="PANTHER" id="PTHR47515">
    <property type="entry name" value="LOW CALCIUM RESPONSE LOCUS PROTEIN T"/>
    <property type="match status" value="1"/>
</dbReference>
<dbReference type="InterPro" id="IPR002514">
    <property type="entry name" value="Transposase_8"/>
</dbReference>
<keyword evidence="3" id="KW-1185">Reference proteome</keyword>
<dbReference type="InterPro" id="IPR001584">
    <property type="entry name" value="Integrase_cat-core"/>
</dbReference>
<dbReference type="InterPro" id="IPR025948">
    <property type="entry name" value="HTH-like_dom"/>
</dbReference>
<protein>
    <submittedName>
        <fullName evidence="2">IS3 family transposase</fullName>
    </submittedName>
</protein>
<dbReference type="GO" id="GO:0015074">
    <property type="term" value="P:DNA integration"/>
    <property type="evidence" value="ECO:0007669"/>
    <property type="project" value="InterPro"/>
</dbReference>
<dbReference type="InterPro" id="IPR048020">
    <property type="entry name" value="Transpos_IS3"/>
</dbReference>
<accession>A0A254NIB8</accession>
<evidence type="ECO:0000259" key="1">
    <source>
        <dbReference type="PROSITE" id="PS50994"/>
    </source>
</evidence>
<evidence type="ECO:0000313" key="2">
    <source>
        <dbReference type="EMBL" id="OWR04928.1"/>
    </source>
</evidence>
<dbReference type="Proteomes" id="UP000197446">
    <property type="component" value="Unassembled WGS sequence"/>
</dbReference>
<dbReference type="Gene3D" id="3.30.420.10">
    <property type="entry name" value="Ribonuclease H-like superfamily/Ribonuclease H"/>
    <property type="match status" value="1"/>
</dbReference>
<comment type="caution">
    <text evidence="2">The sequence shown here is derived from an EMBL/GenBank/DDBJ whole genome shotgun (WGS) entry which is preliminary data.</text>
</comment>
<dbReference type="InterPro" id="IPR009057">
    <property type="entry name" value="Homeodomain-like_sf"/>
</dbReference>
<evidence type="ECO:0000313" key="3">
    <source>
        <dbReference type="Proteomes" id="UP000197446"/>
    </source>
</evidence>
<name>A0A254NIB8_9BURK</name>
<dbReference type="SUPFAM" id="SSF46689">
    <property type="entry name" value="Homeodomain-like"/>
    <property type="match status" value="1"/>
</dbReference>
<dbReference type="InterPro" id="IPR036397">
    <property type="entry name" value="RNaseH_sf"/>
</dbReference>
<dbReference type="RefSeq" id="WP_088481143.1">
    <property type="nucleotide sequence ID" value="NZ_NISI01000001.1"/>
</dbReference>
<reference evidence="2 3" key="1">
    <citation type="journal article" date="2007" name="Int. J. Syst. Evol. Microbiol.">
        <title>Description of Pelomonas aquatica sp. nov. and Pelomonas puraquae sp. nov., isolated from industrial and haemodialysis water.</title>
        <authorList>
            <person name="Gomila M."/>
            <person name="Bowien B."/>
            <person name="Falsen E."/>
            <person name="Moore E.R."/>
            <person name="Lalucat J."/>
        </authorList>
    </citation>
    <scope>NUCLEOTIDE SEQUENCE [LARGE SCALE GENOMIC DNA]</scope>
    <source>
        <strain evidence="2 3">CCUG 52769</strain>
    </source>
</reference>